<dbReference type="EMBL" id="CCSD01000043">
    <property type="protein sequence ID" value="CDZ87649.1"/>
    <property type="molecule type" value="Genomic_DNA"/>
</dbReference>
<accession>A0A098BG04</accession>
<gene>
    <name evidence="1" type="ORF">RHRU231_330106</name>
</gene>
<dbReference type="Proteomes" id="UP000042997">
    <property type="component" value="Unassembled WGS sequence"/>
</dbReference>
<dbReference type="AlphaFoldDB" id="A0A098BG04"/>
<protein>
    <submittedName>
        <fullName evidence="1">Uncharacterized protein</fullName>
    </submittedName>
</protein>
<sequence length="31" mass="3455">MPHVWSARLSPRLLFCDGRTLQAEGARTSTP</sequence>
<organism evidence="1 2">
    <name type="scientific">Rhodococcus ruber</name>
    <dbReference type="NCBI Taxonomy" id="1830"/>
    <lineage>
        <taxon>Bacteria</taxon>
        <taxon>Bacillati</taxon>
        <taxon>Actinomycetota</taxon>
        <taxon>Actinomycetes</taxon>
        <taxon>Mycobacteriales</taxon>
        <taxon>Nocardiaceae</taxon>
        <taxon>Rhodococcus</taxon>
    </lineage>
</organism>
<reference evidence="1 2" key="1">
    <citation type="journal article" date="2014" name="Genome Announc.">
        <title>Draft Genome Sequence of Propane- and Butane-Oxidizing Actinobacterium Rhodococcus ruber IEGM 231.</title>
        <authorList>
            <person name="Ivshina I.B."/>
            <person name="Kuyukina M.S."/>
            <person name="Krivoruchko A.V."/>
            <person name="Barbe V."/>
            <person name="Fischer C."/>
        </authorList>
    </citation>
    <scope>NUCLEOTIDE SEQUENCE [LARGE SCALE GENOMIC DNA]</scope>
</reference>
<name>A0A098BG04_9NOCA</name>
<evidence type="ECO:0000313" key="1">
    <source>
        <dbReference type="EMBL" id="CDZ87649.1"/>
    </source>
</evidence>
<proteinExistence type="predicted"/>
<evidence type="ECO:0000313" key="2">
    <source>
        <dbReference type="Proteomes" id="UP000042997"/>
    </source>
</evidence>